<name>E9SXR4_RHOHA</name>
<dbReference type="OrthoDB" id="4482171at2"/>
<evidence type="ECO:0000313" key="2">
    <source>
        <dbReference type="Proteomes" id="UP000004245"/>
    </source>
</evidence>
<dbReference type="InterPro" id="IPR022536">
    <property type="entry name" value="EspC"/>
</dbReference>
<comment type="caution">
    <text evidence="1">The sequence shown here is derived from an EMBL/GenBank/DDBJ whole genome shotgun (WGS) entry which is preliminary data.</text>
</comment>
<dbReference type="HOGENOM" id="CLU_174003_0_0_11"/>
<dbReference type="AlphaFoldDB" id="E9SXR4"/>
<proteinExistence type="predicted"/>
<dbReference type="RefSeq" id="WP_005514188.1">
    <property type="nucleotide sequence ID" value="NZ_CM001149.1"/>
</dbReference>
<keyword evidence="2" id="KW-1185">Reference proteome</keyword>
<gene>
    <name evidence="1" type="ORF">HMPREF0724_11129</name>
</gene>
<evidence type="ECO:0000313" key="1">
    <source>
        <dbReference type="EMBL" id="EGD25348.1"/>
    </source>
</evidence>
<dbReference type="EMBL" id="ADNW02000006">
    <property type="protein sequence ID" value="EGD25348.1"/>
    <property type="molecule type" value="Genomic_DNA"/>
</dbReference>
<protein>
    <recommendedName>
        <fullName evidence="3">ESX-1 secretion-associated protein</fullName>
    </recommendedName>
</protein>
<dbReference type="Pfam" id="PF10824">
    <property type="entry name" value="T7SS_ESX_EspC"/>
    <property type="match status" value="1"/>
</dbReference>
<reference evidence="1" key="1">
    <citation type="submission" date="2011-01" db="EMBL/GenBank/DDBJ databases">
        <authorList>
            <person name="Muzny D."/>
            <person name="Qin X."/>
            <person name="Buhay C."/>
            <person name="Dugan-Rocha S."/>
            <person name="Ding Y."/>
            <person name="Chen G."/>
            <person name="Hawes A."/>
            <person name="Holder M."/>
            <person name="Jhangiani S."/>
            <person name="Johnson A."/>
            <person name="Khan Z."/>
            <person name="Li Z."/>
            <person name="Liu W."/>
            <person name="Liu X."/>
            <person name="Perez L."/>
            <person name="Shen H."/>
            <person name="Wang Q."/>
            <person name="Watt J."/>
            <person name="Xi L."/>
            <person name="Xin Y."/>
            <person name="Zhou J."/>
            <person name="Deng J."/>
            <person name="Jiang H."/>
            <person name="Liu Y."/>
            <person name="Qu J."/>
            <person name="Song X.-Z."/>
            <person name="Zhang L."/>
            <person name="Villasana D."/>
            <person name="Johnson A."/>
            <person name="Liu J."/>
            <person name="Liyanage D."/>
            <person name="Lorensuhewa L."/>
            <person name="Robinson T."/>
            <person name="Song A."/>
            <person name="Song B.-B."/>
            <person name="Dinh H."/>
            <person name="Thornton R."/>
            <person name="Coyle M."/>
            <person name="Francisco L."/>
            <person name="Jackson L."/>
            <person name="Javaid M."/>
            <person name="Korchina V."/>
            <person name="Kovar C."/>
            <person name="Mata R."/>
            <person name="Mathew T."/>
            <person name="Ngo R."/>
            <person name="Nguyen L."/>
            <person name="Nguyen N."/>
            <person name="Okwuonu G."/>
            <person name="Ongeri F."/>
            <person name="Pham C."/>
            <person name="Simmons D."/>
            <person name="Wilczek-Boney K."/>
            <person name="Hale W."/>
            <person name="Jakkamsetti A."/>
            <person name="Pham P."/>
            <person name="Ruth R."/>
            <person name="San Lucas F."/>
            <person name="Warren J."/>
            <person name="Zhang J."/>
            <person name="Zhao Z."/>
            <person name="Zhou C."/>
            <person name="Zhu D."/>
            <person name="Lee S."/>
            <person name="Bess C."/>
            <person name="Blankenburg K."/>
            <person name="Forbes L."/>
            <person name="Fu Q."/>
            <person name="Gubbala S."/>
            <person name="Hirani K."/>
            <person name="Jayaseelan J.C."/>
            <person name="Lara F."/>
            <person name="Munidasa M."/>
            <person name="Palculict T."/>
            <person name="Patil S."/>
            <person name="Pu L.-L."/>
            <person name="Saada N."/>
            <person name="Tang L."/>
            <person name="Weissenberger G."/>
            <person name="Zhu Y."/>
            <person name="Hemphill L."/>
            <person name="Shang Y."/>
            <person name="Youmans B."/>
            <person name="Ayvaz T."/>
            <person name="Ross M."/>
            <person name="Santibanez J."/>
            <person name="Aqrawi P."/>
            <person name="Gross S."/>
            <person name="Joshi V."/>
            <person name="Fowler G."/>
            <person name="Nazareth L."/>
            <person name="Reid J."/>
            <person name="Worley K."/>
            <person name="Petrosino J."/>
            <person name="Highlander S."/>
            <person name="Gibbs R."/>
        </authorList>
    </citation>
    <scope>NUCLEOTIDE SEQUENCE [LARGE SCALE GENOMIC DNA]</scope>
    <source>
        <strain evidence="1">ATCC 33707</strain>
    </source>
</reference>
<sequence>MGDAVLVDPNALDTFAAKLGALAGQVSEATAYLEEHLSIGMADGRIFLSVAPTVSAVRALLSDNAAAIGRLVAASGSEIARTADQYRATDSTNATALDRVY</sequence>
<dbReference type="Proteomes" id="UP000004245">
    <property type="component" value="Unassembled WGS sequence"/>
</dbReference>
<accession>E9SXR4</accession>
<organism evidence="1 2">
    <name type="scientific">Prescottella equi ATCC 33707</name>
    <dbReference type="NCBI Taxonomy" id="525370"/>
    <lineage>
        <taxon>Bacteria</taxon>
        <taxon>Bacillati</taxon>
        <taxon>Actinomycetota</taxon>
        <taxon>Actinomycetes</taxon>
        <taxon>Mycobacteriales</taxon>
        <taxon>Nocardiaceae</taxon>
        <taxon>Prescottella</taxon>
    </lineage>
</organism>
<evidence type="ECO:0008006" key="3">
    <source>
        <dbReference type="Google" id="ProtNLM"/>
    </source>
</evidence>
<dbReference type="GO" id="GO:0009306">
    <property type="term" value="P:protein secretion"/>
    <property type="evidence" value="ECO:0007669"/>
    <property type="project" value="InterPro"/>
</dbReference>